<feature type="transmembrane region" description="Helical" evidence="1">
    <location>
        <begin position="292"/>
        <end position="311"/>
    </location>
</feature>
<dbReference type="InterPro" id="IPR050879">
    <property type="entry name" value="Acyltransferase_3"/>
</dbReference>
<organism evidence="3 4">
    <name type="scientific">Aeromicrobium terrae</name>
    <dbReference type="NCBI Taxonomy" id="2498846"/>
    <lineage>
        <taxon>Bacteria</taxon>
        <taxon>Bacillati</taxon>
        <taxon>Actinomycetota</taxon>
        <taxon>Actinomycetes</taxon>
        <taxon>Propionibacteriales</taxon>
        <taxon>Nocardioidaceae</taxon>
        <taxon>Aeromicrobium</taxon>
    </lineage>
</organism>
<feature type="transmembrane region" description="Helical" evidence="1">
    <location>
        <begin position="267"/>
        <end position="286"/>
    </location>
</feature>
<dbReference type="OrthoDB" id="5242306at2"/>
<feature type="transmembrane region" description="Helical" evidence="1">
    <location>
        <begin position="235"/>
        <end position="255"/>
    </location>
</feature>
<feature type="transmembrane region" description="Helical" evidence="1">
    <location>
        <begin position="185"/>
        <end position="206"/>
    </location>
</feature>
<feature type="transmembrane region" description="Helical" evidence="1">
    <location>
        <begin position="362"/>
        <end position="387"/>
    </location>
</feature>
<keyword evidence="4" id="KW-1185">Reference proteome</keyword>
<keyword evidence="3" id="KW-0808">Transferase</keyword>
<dbReference type="InterPro" id="IPR002656">
    <property type="entry name" value="Acyl_transf_3_dom"/>
</dbReference>
<dbReference type="PANTHER" id="PTHR23028:SF53">
    <property type="entry name" value="ACYL_TRANSF_3 DOMAIN-CONTAINING PROTEIN"/>
    <property type="match status" value="1"/>
</dbReference>
<dbReference type="PANTHER" id="PTHR23028">
    <property type="entry name" value="ACETYLTRANSFERASE"/>
    <property type="match status" value="1"/>
</dbReference>
<dbReference type="Proteomes" id="UP000321571">
    <property type="component" value="Unassembled WGS sequence"/>
</dbReference>
<evidence type="ECO:0000259" key="2">
    <source>
        <dbReference type="Pfam" id="PF01757"/>
    </source>
</evidence>
<accession>A0A5C8NG54</accession>
<keyword evidence="3" id="KW-0012">Acyltransferase</keyword>
<feature type="transmembrane region" description="Helical" evidence="1">
    <location>
        <begin position="88"/>
        <end position="110"/>
    </location>
</feature>
<dbReference type="Pfam" id="PF01757">
    <property type="entry name" value="Acyl_transf_3"/>
    <property type="match status" value="1"/>
</dbReference>
<dbReference type="EMBL" id="VDUX01000007">
    <property type="protein sequence ID" value="TXL57528.1"/>
    <property type="molecule type" value="Genomic_DNA"/>
</dbReference>
<keyword evidence="1" id="KW-1133">Transmembrane helix</keyword>
<comment type="caution">
    <text evidence="3">The sequence shown here is derived from an EMBL/GenBank/DDBJ whole genome shotgun (WGS) entry which is preliminary data.</text>
</comment>
<reference evidence="3 4" key="1">
    <citation type="submission" date="2019-06" db="EMBL/GenBank/DDBJ databases">
        <title>Aeromicrobium sp. nov., isolated from a maize field.</title>
        <authorList>
            <person name="Lin S.-Y."/>
            <person name="Tsai C.-F."/>
            <person name="Young C.-C."/>
        </authorList>
    </citation>
    <scope>NUCLEOTIDE SEQUENCE [LARGE SCALE GENOMIC DNA]</scope>
    <source>
        <strain evidence="3 4">CC-CFT486</strain>
    </source>
</reference>
<feature type="domain" description="Acyltransferase 3" evidence="2">
    <location>
        <begin position="14"/>
        <end position="379"/>
    </location>
</feature>
<dbReference type="GO" id="GO:0016747">
    <property type="term" value="F:acyltransferase activity, transferring groups other than amino-acyl groups"/>
    <property type="evidence" value="ECO:0007669"/>
    <property type="project" value="InterPro"/>
</dbReference>
<dbReference type="AlphaFoldDB" id="A0A5C8NG54"/>
<feature type="transmembrane region" description="Helical" evidence="1">
    <location>
        <begin position="47"/>
        <end position="67"/>
    </location>
</feature>
<name>A0A5C8NG54_9ACTN</name>
<keyword evidence="1" id="KW-0472">Membrane</keyword>
<feature type="transmembrane region" description="Helical" evidence="1">
    <location>
        <begin position="332"/>
        <end position="356"/>
    </location>
</feature>
<dbReference type="GO" id="GO:0016020">
    <property type="term" value="C:membrane"/>
    <property type="evidence" value="ECO:0007669"/>
    <property type="project" value="TreeGrafter"/>
</dbReference>
<sequence>MRDPNSQVGQYLGGLDGVRGAGALAILTTHCIVQFAPSSTPNGIAQVLGQALTVFFAMSAMLIYTPFARDIARGERRVKVGIYLRRRLLRIFPAYLVIFLICNFVLQAVYLRNAVEVSERASDAGTGMLTDPGALLLNLSLLQSFVPDHLQTGINPSWSLTTELTFYASLPLLAVWLVGRSRHRLATALVPPAILLVAGLAGRAWAEHLYDGMSGLSTFEAEFGAHGVAVLSRSLLGLGDTFAIGMIAAVLFVWTERGELAWWTRRRATAVAWTLVVVGAVAGALLRDVHPWFLGSATSVAAGGVIVLMVDPGARREDSSLVRIASWRPIEYIGEISLSVYLWHYPMIILASRAGLFGTDSVANLVGSAVSVAAASILLGAITFALVERPAMTGRWPFLKSPARQ</sequence>
<keyword evidence="1" id="KW-0812">Transmembrane</keyword>
<evidence type="ECO:0000313" key="4">
    <source>
        <dbReference type="Proteomes" id="UP000321571"/>
    </source>
</evidence>
<evidence type="ECO:0000256" key="1">
    <source>
        <dbReference type="SAM" id="Phobius"/>
    </source>
</evidence>
<feature type="transmembrane region" description="Helical" evidence="1">
    <location>
        <begin position="158"/>
        <end position="178"/>
    </location>
</feature>
<gene>
    <name evidence="3" type="ORF">FHP06_14250</name>
</gene>
<dbReference type="RefSeq" id="WP_147687461.1">
    <property type="nucleotide sequence ID" value="NZ_VDUX01000007.1"/>
</dbReference>
<proteinExistence type="predicted"/>
<dbReference type="GO" id="GO:0009103">
    <property type="term" value="P:lipopolysaccharide biosynthetic process"/>
    <property type="evidence" value="ECO:0007669"/>
    <property type="project" value="TreeGrafter"/>
</dbReference>
<evidence type="ECO:0000313" key="3">
    <source>
        <dbReference type="EMBL" id="TXL57528.1"/>
    </source>
</evidence>
<protein>
    <submittedName>
        <fullName evidence="3">Acyltransferase</fullName>
    </submittedName>
</protein>